<dbReference type="SUPFAM" id="SSF82689">
    <property type="entry name" value="Mechanosensitive channel protein MscS (YggB), C-terminal domain"/>
    <property type="match status" value="1"/>
</dbReference>
<dbReference type="InterPro" id="IPR049278">
    <property type="entry name" value="MS_channel_C"/>
</dbReference>
<dbReference type="Gene3D" id="3.30.70.100">
    <property type="match status" value="1"/>
</dbReference>
<feature type="transmembrane region" description="Helical" evidence="7">
    <location>
        <begin position="416"/>
        <end position="435"/>
    </location>
</feature>
<dbReference type="OrthoDB" id="9809206at2"/>
<evidence type="ECO:0000313" key="12">
    <source>
        <dbReference type="Proteomes" id="UP000182257"/>
    </source>
</evidence>
<dbReference type="Pfam" id="PF00924">
    <property type="entry name" value="MS_channel_2nd"/>
    <property type="match status" value="1"/>
</dbReference>
<dbReference type="PANTHER" id="PTHR30221">
    <property type="entry name" value="SMALL-CONDUCTANCE MECHANOSENSITIVE CHANNEL"/>
    <property type="match status" value="1"/>
</dbReference>
<evidence type="ECO:0000259" key="10">
    <source>
        <dbReference type="Pfam" id="PF21082"/>
    </source>
</evidence>
<dbReference type="SUPFAM" id="SSF50182">
    <property type="entry name" value="Sm-like ribonucleoproteins"/>
    <property type="match status" value="1"/>
</dbReference>
<dbReference type="AlphaFoldDB" id="A0A1H4AA23"/>
<dbReference type="GO" id="GO:0005886">
    <property type="term" value="C:plasma membrane"/>
    <property type="evidence" value="ECO:0007669"/>
    <property type="project" value="UniProtKB-SubCell"/>
</dbReference>
<evidence type="ECO:0000256" key="4">
    <source>
        <dbReference type="ARBA" id="ARBA00022692"/>
    </source>
</evidence>
<keyword evidence="3" id="KW-1003">Cell membrane</keyword>
<dbReference type="PANTHER" id="PTHR30221:SF1">
    <property type="entry name" value="SMALL-CONDUCTANCE MECHANOSENSITIVE CHANNEL"/>
    <property type="match status" value="1"/>
</dbReference>
<evidence type="ECO:0000313" key="11">
    <source>
        <dbReference type="EMBL" id="SEA32412.1"/>
    </source>
</evidence>
<organism evidence="11 12">
    <name type="scientific">Xylanibacter ruminicola</name>
    <name type="common">Prevotella ruminicola</name>
    <dbReference type="NCBI Taxonomy" id="839"/>
    <lineage>
        <taxon>Bacteria</taxon>
        <taxon>Pseudomonadati</taxon>
        <taxon>Bacteroidota</taxon>
        <taxon>Bacteroidia</taxon>
        <taxon>Bacteroidales</taxon>
        <taxon>Prevotellaceae</taxon>
        <taxon>Xylanibacter</taxon>
    </lineage>
</organism>
<evidence type="ECO:0000256" key="8">
    <source>
        <dbReference type="SAM" id="SignalP"/>
    </source>
</evidence>
<evidence type="ECO:0000259" key="9">
    <source>
        <dbReference type="Pfam" id="PF00924"/>
    </source>
</evidence>
<feature type="transmembrane region" description="Helical" evidence="7">
    <location>
        <begin position="696"/>
        <end position="718"/>
    </location>
</feature>
<feature type="transmembrane region" description="Helical" evidence="7">
    <location>
        <begin position="502"/>
        <end position="521"/>
    </location>
</feature>
<evidence type="ECO:0000256" key="3">
    <source>
        <dbReference type="ARBA" id="ARBA00022475"/>
    </source>
</evidence>
<protein>
    <submittedName>
        <fullName evidence="11">Mechanosensitive ion channel</fullName>
    </submittedName>
</protein>
<feature type="transmembrane region" description="Helical" evidence="7">
    <location>
        <begin position="314"/>
        <end position="343"/>
    </location>
</feature>
<sequence length="889" mass="102354">MKKQLFTIILALCVCSLPLMAVVSGRSLTNTLKDLCTELQATFMQRSDAQKRFNEDFDRQHKRMINVITESNELSILLYTQEQEMTFDLAYALKKVTANYKDFSKDRRPYDRIVNGLNYEIDRNARLIEALRRLPPMMKEIEMEILPDSLLYRNDSLDVHLSDSLSLLEKEVIRIAFKDSLSAPFVLDSIGEAYRDSCIFFVSEILKMNASNRATIVADSTHYQEAYLRLKETYDYAEQRYQALERYIFVDGQTPFLDIMANPGYYWNKTKVDLRGQYSLKELSDGMDESDLDDDDEDDIAFLQHFSSKAENTMLVVVCIVQLVGLVLFWALALLVLWLLYRYTRLKRYVPKRKLSIISILLGTFIYFVVFGFSLYGDEYINLGVAHINTFLWLLIAITGSLLLRVRPEQFRQGIMLYSATFLVVLMIISCRITFMPDKLMVLLFPPILLLIVIWQLCCCIWLGSKATSIDRTLGWWALAVYLVAFGFAFMGYTFVALLILVWWYFLLAAWLTVVCIRDLMSRYKERWIDKRVDSLRNRITYVSGDDREQLLFGATWFYDLIRQVAIPCIVLLSLPLCVRLSLGIFDFDDLFVRFYERPFIHLTDMNDVETLSISAQSIIYLLILFYVLRYISRAVHAIWQYARYVTFMRKHNRDSIRPNEINLSLGNSIISVFIWMVFALVVITEWQIPTGSLGLIAGGLSAGVGLALKDVINNFIYGIQLMGGRLRVGDWIECDGIRGKVTAINYQCVQAETIEGTEMSFLNSSLFGKNFINLTRNNSYELTIITVGVAYGTSVQHVREVLVEAMQKMCTKDKYGRDIVDPKYGVYVVVGNMSDSAVDINVKQYVLVAEQIGYRDRAKEVIYEALNAAGITIAFPQCDVHLISNEEK</sequence>
<dbReference type="InterPro" id="IPR045275">
    <property type="entry name" value="MscS_archaea/bacteria_type"/>
</dbReference>
<feature type="domain" description="Mechanosensitive ion channel MscS" evidence="9">
    <location>
        <begin position="711"/>
        <end position="777"/>
    </location>
</feature>
<name>A0A1H4AA23_XYLRU</name>
<evidence type="ECO:0000256" key="7">
    <source>
        <dbReference type="SAM" id="Phobius"/>
    </source>
</evidence>
<comment type="subcellular location">
    <subcellularLocation>
        <location evidence="1">Cell membrane</location>
        <topology evidence="1">Multi-pass membrane protein</topology>
    </subcellularLocation>
</comment>
<dbReference type="InterPro" id="IPR006685">
    <property type="entry name" value="MscS_channel_2nd"/>
</dbReference>
<dbReference type="Proteomes" id="UP000182257">
    <property type="component" value="Unassembled WGS sequence"/>
</dbReference>
<keyword evidence="8" id="KW-0732">Signal</keyword>
<keyword evidence="4 7" id="KW-0812">Transmembrane</keyword>
<feature type="transmembrane region" description="Helical" evidence="7">
    <location>
        <begin position="383"/>
        <end position="404"/>
    </location>
</feature>
<feature type="chain" id="PRO_5010374247" evidence="8">
    <location>
        <begin position="22"/>
        <end position="889"/>
    </location>
</feature>
<dbReference type="EMBL" id="FNRF01000002">
    <property type="protein sequence ID" value="SEA32412.1"/>
    <property type="molecule type" value="Genomic_DNA"/>
</dbReference>
<feature type="transmembrane region" description="Helical" evidence="7">
    <location>
        <begin position="355"/>
        <end position="377"/>
    </location>
</feature>
<feature type="transmembrane region" description="Helical" evidence="7">
    <location>
        <begin position="476"/>
        <end position="496"/>
    </location>
</feature>
<feature type="transmembrane region" description="Helical" evidence="7">
    <location>
        <begin position="565"/>
        <end position="586"/>
    </location>
</feature>
<reference evidence="11 12" key="1">
    <citation type="submission" date="2016-10" db="EMBL/GenBank/DDBJ databases">
        <authorList>
            <person name="de Groot N.N."/>
        </authorList>
    </citation>
    <scope>NUCLEOTIDE SEQUENCE [LARGE SCALE GENOMIC DNA]</scope>
    <source>
        <strain evidence="11 12">D31d</strain>
    </source>
</reference>
<keyword evidence="5 7" id="KW-1133">Transmembrane helix</keyword>
<feature type="transmembrane region" description="Helical" evidence="7">
    <location>
        <begin position="664"/>
        <end position="684"/>
    </location>
</feature>
<comment type="similarity">
    <text evidence="2">Belongs to the MscS (TC 1.A.23) family.</text>
</comment>
<evidence type="ECO:0000256" key="2">
    <source>
        <dbReference type="ARBA" id="ARBA00008017"/>
    </source>
</evidence>
<keyword evidence="6 7" id="KW-0472">Membrane</keyword>
<dbReference type="InterPro" id="IPR023408">
    <property type="entry name" value="MscS_beta-dom_sf"/>
</dbReference>
<proteinExistence type="inferred from homology"/>
<evidence type="ECO:0000256" key="1">
    <source>
        <dbReference type="ARBA" id="ARBA00004651"/>
    </source>
</evidence>
<evidence type="ECO:0000256" key="5">
    <source>
        <dbReference type="ARBA" id="ARBA00022989"/>
    </source>
</evidence>
<dbReference type="Gene3D" id="2.30.30.60">
    <property type="match status" value="1"/>
</dbReference>
<dbReference type="RefSeq" id="WP_074760602.1">
    <property type="nucleotide sequence ID" value="NZ_FNRF01000002.1"/>
</dbReference>
<dbReference type="InterPro" id="IPR011066">
    <property type="entry name" value="MscS_channel_C_sf"/>
</dbReference>
<feature type="signal peptide" evidence="8">
    <location>
        <begin position="1"/>
        <end position="21"/>
    </location>
</feature>
<dbReference type="InterPro" id="IPR010920">
    <property type="entry name" value="LSM_dom_sf"/>
</dbReference>
<dbReference type="InterPro" id="IPR011014">
    <property type="entry name" value="MscS_channel_TM-2"/>
</dbReference>
<feature type="transmembrane region" description="Helical" evidence="7">
    <location>
        <begin position="619"/>
        <end position="643"/>
    </location>
</feature>
<feature type="domain" description="Mechanosensitive ion channel MscS C-terminal" evidence="10">
    <location>
        <begin position="786"/>
        <end position="874"/>
    </location>
</feature>
<gene>
    <name evidence="11" type="ORF">SAMN05216462_1110</name>
</gene>
<dbReference type="SUPFAM" id="SSF82861">
    <property type="entry name" value="Mechanosensitive channel protein MscS (YggB), transmembrane region"/>
    <property type="match status" value="1"/>
</dbReference>
<accession>A0A1H4AA23</accession>
<dbReference type="GO" id="GO:0008381">
    <property type="term" value="F:mechanosensitive monoatomic ion channel activity"/>
    <property type="evidence" value="ECO:0007669"/>
    <property type="project" value="InterPro"/>
</dbReference>
<evidence type="ECO:0000256" key="6">
    <source>
        <dbReference type="ARBA" id="ARBA00023136"/>
    </source>
</evidence>
<dbReference type="Pfam" id="PF21082">
    <property type="entry name" value="MS_channel_3rd"/>
    <property type="match status" value="1"/>
</dbReference>
<feature type="transmembrane region" description="Helical" evidence="7">
    <location>
        <begin position="441"/>
        <end position="464"/>
    </location>
</feature>
<dbReference type="Gene3D" id="1.10.287.1260">
    <property type="match status" value="1"/>
</dbReference>